<evidence type="ECO:0000256" key="1">
    <source>
        <dbReference type="SAM" id="SignalP"/>
    </source>
</evidence>
<dbReference type="AlphaFoldDB" id="W4VRV6"/>
<accession>W4VRV6</accession>
<sequence>MAMSMSMTLSVFVMVVMAATVTGFTHLQVPNLSRMERDEPLDCCEMKKCCVRSMYECLQDHRGNEYDMATECYQKAGDICGSYNEIVGCCQGYEICILKNVPHTGLQRAHDLCESTDCYNPCQ</sequence>
<reference evidence="3" key="1">
    <citation type="submission" date="2013-05" db="EMBL/GenBank/DDBJ databases">
        <title>Combined Proteomic and Transcriptomic Interrogation of the Venom Gland of Conus geographus Uncovers Novel Components and Functional Compartmentalization.</title>
        <authorList>
            <person name="Safavi-Hemami H."/>
            <person name="Hu H."/>
            <person name="Gorasia D.G."/>
            <person name="Bandyopadhyay P.K."/>
            <person name="Veith P.D."/>
            <person name="Reynolds E.C."/>
            <person name="Yandell M."/>
            <person name="Olivera B.M."/>
            <person name="Purcell A.W."/>
        </authorList>
    </citation>
    <scope>NUCLEOTIDE SEQUENCE</scope>
    <source>
        <tissue evidence="3">Venom gland</tissue>
    </source>
</reference>
<feature type="chain" id="PRO_5010981711" evidence="1">
    <location>
        <begin position="19"/>
        <end position="123"/>
    </location>
</feature>
<evidence type="ECO:0000313" key="2">
    <source>
        <dbReference type="EMBL" id="BAO65536.1"/>
    </source>
</evidence>
<dbReference type="EMBL" id="AB910768">
    <property type="protein sequence ID" value="BAO65536.1"/>
    <property type="molecule type" value="mRNA"/>
</dbReference>
<dbReference type="EMBL" id="GAJN01000024">
    <property type="protein sequence ID" value="JAB84560.1"/>
    <property type="molecule type" value="mRNA"/>
</dbReference>
<proteinExistence type="evidence at transcript level"/>
<dbReference type="Gene3D" id="1.20.120.1800">
    <property type="match status" value="1"/>
</dbReference>
<organism evidence="3">
    <name type="scientific">Conus geographus</name>
    <name type="common">Geography cone</name>
    <name type="synonym">Nubecula geographus</name>
    <dbReference type="NCBI Taxonomy" id="6491"/>
    <lineage>
        <taxon>Eukaryota</taxon>
        <taxon>Metazoa</taxon>
        <taxon>Spiralia</taxon>
        <taxon>Lophotrochozoa</taxon>
        <taxon>Mollusca</taxon>
        <taxon>Gastropoda</taxon>
        <taxon>Caenogastropoda</taxon>
        <taxon>Neogastropoda</taxon>
        <taxon>Conoidea</taxon>
        <taxon>Conidae</taxon>
        <taxon>Conus</taxon>
        <taxon>Gastridium</taxon>
    </lineage>
</organism>
<feature type="signal peptide" evidence="1">
    <location>
        <begin position="1"/>
        <end position="18"/>
    </location>
</feature>
<keyword evidence="1" id="KW-0732">Signal</keyword>
<evidence type="ECO:0000313" key="3">
    <source>
        <dbReference type="EMBL" id="JAB84560.1"/>
    </source>
</evidence>
<protein>
    <submittedName>
        <fullName evidence="3">Con-ikot-ikot 1</fullName>
    </submittedName>
    <submittedName>
        <fullName evidence="2">G003_VD_Con-ikot-ikot_precursor_conopeptide</fullName>
    </submittedName>
</protein>
<name>W4VRV6_CONGE</name>
<reference evidence="2" key="2">
    <citation type="journal article" date="2014" name="Nat. Commun.">
        <title>Evolution of separate predation- and defence-evoked venoms in carnivorous cone snails.</title>
        <authorList>
            <person name="Dutertre S."/>
            <person name="Jin A.-H."/>
            <person name="Vetter I."/>
            <person name="Hamilton B."/>
            <person name="Sunagar K."/>
            <person name="Lavergne V."/>
            <person name="Dutertre V."/>
            <person name="Fry B.G."/>
            <person name="Antunes A."/>
            <person name="Venter D.J."/>
            <person name="Alewood P.F."/>
            <person name="Lewis R.J."/>
        </authorList>
    </citation>
    <scope>NUCLEOTIDE SEQUENCE</scope>
    <source>
        <strain evidence="2">G003</strain>
        <tissue evidence="2">Venom duct</tissue>
    </source>
</reference>